<dbReference type="KEGG" id="vg:16607521"/>
<accession>S4VYF7</accession>
<dbReference type="GeneID" id="16607521"/>
<sequence>MDNKTPLQAQKALVFGDSMIAGVDLGLGWETHVECRPGATSEQLADDGTFGLAFLLAEDRYDAVILSAGTNDPWHRTLTDTFVSRLCAQVPQPAQLVVVTPRHFAAKASAPIHTIVNLADFDGTLFACDGLHLNAQGTLALSARIRNTLEIARI</sequence>
<dbReference type="Gene3D" id="3.40.50.1110">
    <property type="entry name" value="SGNH hydrolase"/>
    <property type="match status" value="1"/>
</dbReference>
<dbReference type="EMBL" id="KC977571">
    <property type="protein sequence ID" value="AGO85734.1"/>
    <property type="molecule type" value="Genomic_DNA"/>
</dbReference>
<gene>
    <name evidence="1" type="ORF">psal_cds_1342</name>
</gene>
<dbReference type="InterPro" id="IPR036514">
    <property type="entry name" value="SGNH_hydro_sf"/>
</dbReference>
<protein>
    <submittedName>
        <fullName evidence="1">SGNH hydrolase-type esterase</fullName>
    </submittedName>
</protein>
<proteinExistence type="predicted"/>
<keyword evidence="2" id="KW-1185">Reference proteome</keyword>
<organism evidence="1 2">
    <name type="scientific">Pandoravirus salinus</name>
    <dbReference type="NCBI Taxonomy" id="1349410"/>
    <lineage>
        <taxon>Viruses</taxon>
        <taxon>Pandoravirus</taxon>
    </lineage>
</organism>
<dbReference type="CDD" id="cd00229">
    <property type="entry name" value="SGNH_hydrolase"/>
    <property type="match status" value="1"/>
</dbReference>
<dbReference type="GO" id="GO:0016787">
    <property type="term" value="F:hydrolase activity"/>
    <property type="evidence" value="ECO:0007669"/>
    <property type="project" value="UniProtKB-KW"/>
</dbReference>
<dbReference type="RefSeq" id="YP_008438813.1">
    <property type="nucleotide sequence ID" value="NC_022098.1"/>
</dbReference>
<evidence type="ECO:0000313" key="2">
    <source>
        <dbReference type="Proteomes" id="UP000204584"/>
    </source>
</evidence>
<reference evidence="1 2" key="1">
    <citation type="journal article" date="2013" name="Science">
        <title>Pandoraviruses: amoeba viruses with genomes up to 2.5 Mb reaching that of parasitic eukaryotes.</title>
        <authorList>
            <person name="Philippe N."/>
            <person name="Legendre M."/>
            <person name="Doutre G."/>
            <person name="Coute Y."/>
            <person name="Poirot O."/>
            <person name="Lescot M."/>
            <person name="Arslan D."/>
            <person name="Seltzer V."/>
            <person name="Bertaux L."/>
            <person name="Bruley C."/>
            <person name="Garin J."/>
            <person name="Claverie J.M."/>
            <person name="Abergel C."/>
        </authorList>
    </citation>
    <scope>NUCLEOTIDE SEQUENCE [LARGE SCALE GENOMIC DNA]</scope>
</reference>
<keyword evidence="1" id="KW-0378">Hydrolase</keyword>
<dbReference type="SUPFAM" id="SSF52266">
    <property type="entry name" value="SGNH hydrolase"/>
    <property type="match status" value="1"/>
</dbReference>
<dbReference type="Proteomes" id="UP000204584">
    <property type="component" value="Segment"/>
</dbReference>
<name>S4VYF7_9VIRU</name>
<evidence type="ECO:0000313" key="1">
    <source>
        <dbReference type="EMBL" id="AGO85734.1"/>
    </source>
</evidence>